<dbReference type="Pfam" id="PF25545">
    <property type="entry name" value="DUF7924"/>
    <property type="match status" value="1"/>
</dbReference>
<feature type="compositionally biased region" description="Polar residues" evidence="1">
    <location>
        <begin position="32"/>
        <end position="41"/>
    </location>
</feature>
<dbReference type="InterPro" id="IPR057684">
    <property type="entry name" value="DUF7924"/>
</dbReference>
<organism evidence="3 4">
    <name type="scientific">Cercospora zeae-maydis SCOH1-5</name>
    <dbReference type="NCBI Taxonomy" id="717836"/>
    <lineage>
        <taxon>Eukaryota</taxon>
        <taxon>Fungi</taxon>
        <taxon>Dikarya</taxon>
        <taxon>Ascomycota</taxon>
        <taxon>Pezizomycotina</taxon>
        <taxon>Dothideomycetes</taxon>
        <taxon>Dothideomycetidae</taxon>
        <taxon>Mycosphaerellales</taxon>
        <taxon>Mycosphaerellaceae</taxon>
        <taxon>Cercospora</taxon>
    </lineage>
</organism>
<accession>A0A6A6F5M7</accession>
<feature type="domain" description="DUF7924" evidence="2">
    <location>
        <begin position="228"/>
        <end position="411"/>
    </location>
</feature>
<dbReference type="EMBL" id="ML992688">
    <property type="protein sequence ID" value="KAF2209205.1"/>
    <property type="molecule type" value="Genomic_DNA"/>
</dbReference>
<feature type="non-terminal residue" evidence="3">
    <location>
        <position position="414"/>
    </location>
</feature>
<feature type="compositionally biased region" description="Polar residues" evidence="1">
    <location>
        <begin position="1"/>
        <end position="25"/>
    </location>
</feature>
<evidence type="ECO:0000259" key="2">
    <source>
        <dbReference type="Pfam" id="PF25545"/>
    </source>
</evidence>
<dbReference type="Proteomes" id="UP000799539">
    <property type="component" value="Unassembled WGS sequence"/>
</dbReference>
<dbReference type="PANTHER" id="PTHR42470:SF2">
    <property type="match status" value="1"/>
</dbReference>
<gene>
    <name evidence="3" type="ORF">CERZMDRAFT_61562</name>
</gene>
<dbReference type="OrthoDB" id="3647767at2759"/>
<feature type="compositionally biased region" description="Low complexity" evidence="1">
    <location>
        <begin position="137"/>
        <end position="148"/>
    </location>
</feature>
<sequence>MAQRSQSAPTAYRTRSQVTKTTTSEATRRSNRIASLNTRSSIAGVGRPPSPESDILNSRPKRKRSQDLHDLPPIEPVLKKARLLPSTTQTSYHEREESEREFGADICWGDYFGQWPPIEANRGDGDRYGRLGKKRSSSQLRSSSYTQSVRDGESPQAWTLQHEEEMEEAGLVMKVYQTQAAITSECQRLCDNLKNRDCTPPRGPSFERDRLLKMLDLVRFRNEARLGMDQMREAIDAEWTQCSTICGPRPKPDFVIGISSSAFAKDEKEKLRLSHTSACPNLFPENMYYPFLICEVTGDDRPIQEAERQSMHSASIAVQAIVQLYKKISAADEVDRKILAFSVAHDYTTVKIFGHFARVEEQKLTFFRCHLYDANFATGFASNEWAKPYSIIRAIYDVFFPQHLARITGALNRL</sequence>
<protein>
    <recommendedName>
        <fullName evidence="2">DUF7924 domain-containing protein</fullName>
    </recommendedName>
</protein>
<evidence type="ECO:0000313" key="4">
    <source>
        <dbReference type="Proteomes" id="UP000799539"/>
    </source>
</evidence>
<proteinExistence type="predicted"/>
<keyword evidence="4" id="KW-1185">Reference proteome</keyword>
<evidence type="ECO:0000256" key="1">
    <source>
        <dbReference type="SAM" id="MobiDB-lite"/>
    </source>
</evidence>
<dbReference type="PANTHER" id="PTHR42470">
    <property type="entry name" value="VAST DOMAIN-CONTAINING PROTEIN"/>
    <property type="match status" value="1"/>
</dbReference>
<feature type="region of interest" description="Disordered" evidence="1">
    <location>
        <begin position="1"/>
        <end position="75"/>
    </location>
</feature>
<feature type="region of interest" description="Disordered" evidence="1">
    <location>
        <begin position="119"/>
        <end position="156"/>
    </location>
</feature>
<name>A0A6A6F5M7_9PEZI</name>
<dbReference type="AlphaFoldDB" id="A0A6A6F5M7"/>
<evidence type="ECO:0000313" key="3">
    <source>
        <dbReference type="EMBL" id="KAF2209205.1"/>
    </source>
</evidence>
<reference evidence="3" key="1">
    <citation type="journal article" date="2020" name="Stud. Mycol.">
        <title>101 Dothideomycetes genomes: a test case for predicting lifestyles and emergence of pathogens.</title>
        <authorList>
            <person name="Haridas S."/>
            <person name="Albert R."/>
            <person name="Binder M."/>
            <person name="Bloem J."/>
            <person name="Labutti K."/>
            <person name="Salamov A."/>
            <person name="Andreopoulos B."/>
            <person name="Baker S."/>
            <person name="Barry K."/>
            <person name="Bills G."/>
            <person name="Bluhm B."/>
            <person name="Cannon C."/>
            <person name="Castanera R."/>
            <person name="Culley D."/>
            <person name="Daum C."/>
            <person name="Ezra D."/>
            <person name="Gonzalez J."/>
            <person name="Henrissat B."/>
            <person name="Kuo A."/>
            <person name="Liang C."/>
            <person name="Lipzen A."/>
            <person name="Lutzoni F."/>
            <person name="Magnuson J."/>
            <person name="Mondo S."/>
            <person name="Nolan M."/>
            <person name="Ohm R."/>
            <person name="Pangilinan J."/>
            <person name="Park H.-J."/>
            <person name="Ramirez L."/>
            <person name="Alfaro M."/>
            <person name="Sun H."/>
            <person name="Tritt A."/>
            <person name="Yoshinaga Y."/>
            <person name="Zwiers L.-H."/>
            <person name="Turgeon B."/>
            <person name="Goodwin S."/>
            <person name="Spatafora J."/>
            <person name="Crous P."/>
            <person name="Grigoriev I."/>
        </authorList>
    </citation>
    <scope>NUCLEOTIDE SEQUENCE</scope>
    <source>
        <strain evidence="3">SCOH1-5</strain>
    </source>
</reference>